<reference evidence="1" key="1">
    <citation type="submission" date="2021-02" db="EMBL/GenBank/DDBJ databases">
        <authorList>
            <person name="Nowell W R."/>
        </authorList>
    </citation>
    <scope>NUCLEOTIDE SEQUENCE</scope>
    <source>
        <strain evidence="1">Ploen Becks lab</strain>
    </source>
</reference>
<accession>A0A813TVJ3</accession>
<dbReference type="EMBL" id="CAJNOC010000918">
    <property type="protein sequence ID" value="CAF0817025.1"/>
    <property type="molecule type" value="Genomic_DNA"/>
</dbReference>
<evidence type="ECO:0000313" key="2">
    <source>
        <dbReference type="Proteomes" id="UP000663879"/>
    </source>
</evidence>
<evidence type="ECO:0000313" key="1">
    <source>
        <dbReference type="EMBL" id="CAF0817025.1"/>
    </source>
</evidence>
<dbReference type="Proteomes" id="UP000663879">
    <property type="component" value="Unassembled WGS sequence"/>
</dbReference>
<proteinExistence type="predicted"/>
<name>A0A813TVJ3_9BILA</name>
<dbReference type="AlphaFoldDB" id="A0A813TVJ3"/>
<sequence>MLSSKLPNEFRKTFETIWFSQMSNLNKRDDFKTSSNHKQPEIKSTLRNNGYVNCVEESFVDEERWEDESTLVNTVIKKYYK</sequence>
<gene>
    <name evidence="1" type="ORF">OXX778_LOCUS7263</name>
</gene>
<organism evidence="1 2">
    <name type="scientific">Brachionus calyciflorus</name>
    <dbReference type="NCBI Taxonomy" id="104777"/>
    <lineage>
        <taxon>Eukaryota</taxon>
        <taxon>Metazoa</taxon>
        <taxon>Spiralia</taxon>
        <taxon>Gnathifera</taxon>
        <taxon>Rotifera</taxon>
        <taxon>Eurotatoria</taxon>
        <taxon>Monogononta</taxon>
        <taxon>Pseudotrocha</taxon>
        <taxon>Ploima</taxon>
        <taxon>Brachionidae</taxon>
        <taxon>Brachionus</taxon>
    </lineage>
</organism>
<protein>
    <submittedName>
        <fullName evidence="1">Uncharacterized protein</fullName>
    </submittedName>
</protein>
<keyword evidence="2" id="KW-1185">Reference proteome</keyword>
<comment type="caution">
    <text evidence="1">The sequence shown here is derived from an EMBL/GenBank/DDBJ whole genome shotgun (WGS) entry which is preliminary data.</text>
</comment>